<dbReference type="NCBIfam" id="NF002806">
    <property type="entry name" value="PRK02948.1"/>
    <property type="match status" value="1"/>
</dbReference>
<evidence type="ECO:0000259" key="3">
    <source>
        <dbReference type="Pfam" id="PF00266"/>
    </source>
</evidence>
<feature type="domain" description="Aminotransferase class V" evidence="3">
    <location>
        <begin position="4"/>
        <end position="361"/>
    </location>
</feature>
<dbReference type="GO" id="GO:0031071">
    <property type="term" value="F:cysteine desulfurase activity"/>
    <property type="evidence" value="ECO:0007669"/>
    <property type="project" value="UniProtKB-EC"/>
</dbReference>
<dbReference type="InterPro" id="IPR015424">
    <property type="entry name" value="PyrdxlP-dep_Trfase"/>
</dbReference>
<dbReference type="EMBL" id="AVBG01000002">
    <property type="protein sequence ID" value="KGP92581.1"/>
    <property type="molecule type" value="Genomic_DNA"/>
</dbReference>
<evidence type="ECO:0000256" key="2">
    <source>
        <dbReference type="ARBA" id="ARBA00022898"/>
    </source>
</evidence>
<evidence type="ECO:0000313" key="5">
    <source>
        <dbReference type="Proteomes" id="UP000030153"/>
    </source>
</evidence>
<name>A0A0A2V193_9BACI</name>
<organism evidence="4 5">
    <name type="scientific">Pontibacillus chungwhensis BH030062</name>
    <dbReference type="NCBI Taxonomy" id="1385513"/>
    <lineage>
        <taxon>Bacteria</taxon>
        <taxon>Bacillati</taxon>
        <taxon>Bacillota</taxon>
        <taxon>Bacilli</taxon>
        <taxon>Bacillales</taxon>
        <taxon>Bacillaceae</taxon>
        <taxon>Pontibacillus</taxon>
    </lineage>
</organism>
<dbReference type="Gene3D" id="3.90.1150.10">
    <property type="entry name" value="Aspartate Aminotransferase, domain 1"/>
    <property type="match status" value="1"/>
</dbReference>
<dbReference type="InterPro" id="IPR015422">
    <property type="entry name" value="PyrdxlP-dep_Trfase_small"/>
</dbReference>
<keyword evidence="4" id="KW-0808">Transferase</keyword>
<dbReference type="PANTHER" id="PTHR11601:SF36">
    <property type="entry name" value="CYSTEINE DESULFURASE NIFS-RELATED"/>
    <property type="match status" value="1"/>
</dbReference>
<comment type="caution">
    <text evidence="4">The sequence shown here is derived from an EMBL/GenBank/DDBJ whole genome shotgun (WGS) entry which is preliminary data.</text>
</comment>
<dbReference type="PIRSF" id="PIRSF005572">
    <property type="entry name" value="NifS"/>
    <property type="match status" value="1"/>
</dbReference>
<dbReference type="InterPro" id="IPR000192">
    <property type="entry name" value="Aminotrans_V_dom"/>
</dbReference>
<dbReference type="Pfam" id="PF00266">
    <property type="entry name" value="Aminotran_5"/>
    <property type="match status" value="1"/>
</dbReference>
<dbReference type="RefSeq" id="WP_036780278.1">
    <property type="nucleotide sequence ID" value="NZ_AVBG01000002.1"/>
</dbReference>
<dbReference type="Proteomes" id="UP000030153">
    <property type="component" value="Unassembled WGS sequence"/>
</dbReference>
<proteinExistence type="predicted"/>
<gene>
    <name evidence="4" type="ORF">N780_14445</name>
</gene>
<dbReference type="InterPro" id="IPR016454">
    <property type="entry name" value="Cysteine_dSase"/>
</dbReference>
<keyword evidence="5" id="KW-1185">Reference proteome</keyword>
<reference evidence="4 5" key="1">
    <citation type="submission" date="2013-08" db="EMBL/GenBank/DDBJ databases">
        <title>Genome of Pontibacillus chungwhensis.</title>
        <authorList>
            <person name="Wang Q."/>
            <person name="Wang G."/>
        </authorList>
    </citation>
    <scope>NUCLEOTIDE SEQUENCE [LARGE SCALE GENOMIC DNA]</scope>
    <source>
        <strain evidence="4 5">BH030062</strain>
    </source>
</reference>
<dbReference type="SUPFAM" id="SSF53383">
    <property type="entry name" value="PLP-dependent transferases"/>
    <property type="match status" value="1"/>
</dbReference>
<dbReference type="eggNOG" id="COG1104">
    <property type="taxonomic scope" value="Bacteria"/>
</dbReference>
<evidence type="ECO:0000256" key="1">
    <source>
        <dbReference type="ARBA" id="ARBA00001933"/>
    </source>
</evidence>
<dbReference type="STRING" id="1385513.N780_14445"/>
<dbReference type="Gene3D" id="1.10.260.50">
    <property type="match status" value="1"/>
</dbReference>
<sequence>MKRYFDYAASCPIDEEALETYMRASREYFANSTSLHDEGTKASQLLEHCRETLAHLIRGEAKGLYFTSGGSEGNFLAFQALLSAHPGKHIILSEGEHSSVRNTAMKYEAEGYRVTKLPLKESGVVDLEVLKSLITPDTALVSVHHVNSEIGTIQPLREISRICLESGTFLHSDCVQSFGKIDVQQITPYVDSLTISSHKVFGPKGVGGLYLSTAHTYRPFLPNGVHESGMRAGTLNVPGIAAFAVAAEKSVKNLSEKQNRIEEWKRLFMEELSSVSDRLDFVRSNVGVPIVGMLIHHVEGQWLMLEGNRNGFHFSTGSACQVGVQEPSLTLLSMGKTEEEAKTFIRISFGRDHTTEDVRELAGWLRCVIEERTAAVVQ</sequence>
<keyword evidence="2" id="KW-0663">Pyridoxal phosphate</keyword>
<comment type="cofactor">
    <cofactor evidence="1">
        <name>pyridoxal 5'-phosphate</name>
        <dbReference type="ChEBI" id="CHEBI:597326"/>
    </cofactor>
</comment>
<dbReference type="Gene3D" id="3.40.640.10">
    <property type="entry name" value="Type I PLP-dependent aspartate aminotransferase-like (Major domain)"/>
    <property type="match status" value="1"/>
</dbReference>
<protein>
    <submittedName>
        <fullName evidence="4">Cysteine desulfurase</fullName>
        <ecNumber evidence="4">2.8.1.7</ecNumber>
    </submittedName>
</protein>
<evidence type="ECO:0000313" key="4">
    <source>
        <dbReference type="EMBL" id="KGP92581.1"/>
    </source>
</evidence>
<accession>A0A0A2V193</accession>
<dbReference type="EC" id="2.8.1.7" evidence="4"/>
<dbReference type="AlphaFoldDB" id="A0A0A2V193"/>
<dbReference type="InterPro" id="IPR015421">
    <property type="entry name" value="PyrdxlP-dep_Trfase_major"/>
</dbReference>
<dbReference type="PANTHER" id="PTHR11601">
    <property type="entry name" value="CYSTEINE DESULFURYLASE FAMILY MEMBER"/>
    <property type="match status" value="1"/>
</dbReference>